<keyword evidence="1" id="KW-0812">Transmembrane</keyword>
<name>A0ABN8ZUJ8_RANTA</name>
<feature type="transmembrane region" description="Helical" evidence="1">
    <location>
        <begin position="35"/>
        <end position="54"/>
    </location>
</feature>
<keyword evidence="1" id="KW-0472">Membrane</keyword>
<keyword evidence="3" id="KW-1185">Reference proteome</keyword>
<accession>A0ABN8ZUJ8</accession>
<evidence type="ECO:0000313" key="3">
    <source>
        <dbReference type="Proteomes" id="UP001176941"/>
    </source>
</evidence>
<reference evidence="2" key="1">
    <citation type="submission" date="2023-04" db="EMBL/GenBank/DDBJ databases">
        <authorList>
            <consortium name="ELIXIR-Norway"/>
        </authorList>
    </citation>
    <scope>NUCLEOTIDE SEQUENCE [LARGE SCALE GENOMIC DNA]</scope>
</reference>
<gene>
    <name evidence="2" type="ORF">MRATA1EN1_LOCUS25638</name>
</gene>
<proteinExistence type="predicted"/>
<protein>
    <submittedName>
        <fullName evidence="2">Uncharacterized protein</fullName>
    </submittedName>
</protein>
<dbReference type="Proteomes" id="UP001176941">
    <property type="component" value="Chromosome 6"/>
</dbReference>
<organism evidence="2 3">
    <name type="scientific">Rangifer tarandus platyrhynchus</name>
    <name type="common">Svalbard reindeer</name>
    <dbReference type="NCBI Taxonomy" id="3082113"/>
    <lineage>
        <taxon>Eukaryota</taxon>
        <taxon>Metazoa</taxon>
        <taxon>Chordata</taxon>
        <taxon>Craniata</taxon>
        <taxon>Vertebrata</taxon>
        <taxon>Euteleostomi</taxon>
        <taxon>Mammalia</taxon>
        <taxon>Eutheria</taxon>
        <taxon>Laurasiatheria</taxon>
        <taxon>Artiodactyla</taxon>
        <taxon>Ruminantia</taxon>
        <taxon>Pecora</taxon>
        <taxon>Cervidae</taxon>
        <taxon>Odocoileinae</taxon>
        <taxon>Rangifer</taxon>
    </lineage>
</organism>
<dbReference type="EMBL" id="OX459942">
    <property type="protein sequence ID" value="CAI9176676.1"/>
    <property type="molecule type" value="Genomic_DNA"/>
</dbReference>
<evidence type="ECO:0000256" key="1">
    <source>
        <dbReference type="SAM" id="Phobius"/>
    </source>
</evidence>
<evidence type="ECO:0000313" key="2">
    <source>
        <dbReference type="EMBL" id="CAI9176676.1"/>
    </source>
</evidence>
<sequence length="120" mass="13762">MMHLDQKQLRESLLKGFWKRPALLIQNHKERSGSSFAACIWMGCIAVAIWQPGVMLDHRQANSLRMRRQKNGKNLTLMMSLSPCIYLETATSPVISANKFSLLFKPVELVFSVIWSQKMP</sequence>
<keyword evidence="1" id="KW-1133">Transmembrane helix</keyword>